<dbReference type="EMBL" id="JAFKMR010000032">
    <property type="protein sequence ID" value="MBN8745525.1"/>
    <property type="molecule type" value="Genomic_DNA"/>
</dbReference>
<feature type="transmembrane region" description="Helical" evidence="1">
    <location>
        <begin position="40"/>
        <end position="61"/>
    </location>
</feature>
<dbReference type="Proteomes" id="UP000664800">
    <property type="component" value="Unassembled WGS sequence"/>
</dbReference>
<sequence length="79" mass="9011">MHASASTLQHLPCPFFRAWHDGVAVLVKYKDTHVMAALSYAYAILVLALSVTVIIAVWRANKERIKSDLRRLVAWLHLR</sequence>
<accession>A0A8I1MYS0</accession>
<proteinExistence type="predicted"/>
<reference evidence="2" key="1">
    <citation type="submission" date="2021-02" db="EMBL/GenBank/DDBJ databases">
        <title>Thiocyanate and organic carbon inputs drive convergent selection for specific autotrophic Afipia and Thiobacillus strains within complex microbiomes.</title>
        <authorList>
            <person name="Huddy R.J."/>
            <person name="Sachdeva R."/>
            <person name="Kadzinga F."/>
            <person name="Kantor R.S."/>
            <person name="Harrison S.T.L."/>
            <person name="Banfield J.F."/>
        </authorList>
    </citation>
    <scope>NUCLEOTIDE SEQUENCE</scope>
    <source>
        <strain evidence="2">SCN18_13_7_16_R3_B_64_19</strain>
    </source>
</reference>
<comment type="caution">
    <text evidence="2">The sequence shown here is derived from an EMBL/GenBank/DDBJ whole genome shotgun (WGS) entry which is preliminary data.</text>
</comment>
<name>A0A8I1MYS0_THIA3</name>
<organism evidence="2 3">
    <name type="scientific">Thiomonas arsenitoxydans (strain DSM 22701 / CIP 110005 / 3As)</name>
    <dbReference type="NCBI Taxonomy" id="426114"/>
    <lineage>
        <taxon>Bacteria</taxon>
        <taxon>Pseudomonadati</taxon>
        <taxon>Pseudomonadota</taxon>
        <taxon>Betaproteobacteria</taxon>
        <taxon>Burkholderiales</taxon>
        <taxon>Thiomonas</taxon>
    </lineage>
</organism>
<evidence type="ECO:0000313" key="3">
    <source>
        <dbReference type="Proteomes" id="UP000664800"/>
    </source>
</evidence>
<keyword evidence="1" id="KW-0812">Transmembrane</keyword>
<evidence type="ECO:0000256" key="1">
    <source>
        <dbReference type="SAM" id="Phobius"/>
    </source>
</evidence>
<evidence type="ECO:0000313" key="2">
    <source>
        <dbReference type="EMBL" id="MBN8745525.1"/>
    </source>
</evidence>
<dbReference type="AlphaFoldDB" id="A0A8I1MYS0"/>
<keyword evidence="1" id="KW-0472">Membrane</keyword>
<keyword evidence="1" id="KW-1133">Transmembrane helix</keyword>
<gene>
    <name evidence="2" type="ORF">J0I24_14665</name>
</gene>
<protein>
    <submittedName>
        <fullName evidence="2">Uncharacterized protein</fullName>
    </submittedName>
</protein>